<sequence>MLSLCTVGTSRIDKVVSGGKHTHTFPTHGAHYRHTYTLRGLSLSIHNAASLAHSTVQSRHSPSSSASRQDPTMSMVGKTWRRWLVTSNNNDHNNNTPDNDANATTKLKQKAENAKIVINKLKENIPTHENIYTIPNFLTFSRIVSAPFIGYLIMQHDYQLALGVFALAGITDMLDGYIARKYKLKTVVGSIIDPAADKALMTVMTVTLAAQHVIPIPLAALILGRDAGLVLAAFYYRYISLPEPKTLFRYFDFSIPSAEVRPTMISKVNTALQLALMAASLTSTALGVPSTEIMTALHGWHNRMVGSQLYLFKGCCTNLEPPKVTQQ</sequence>
<protein>
    <submittedName>
        <fullName evidence="12">Phosphatidyl synthase</fullName>
    </submittedName>
</protein>
<proteinExistence type="inferred from homology"/>
<keyword evidence="9" id="KW-1208">Phospholipid metabolism</keyword>
<evidence type="ECO:0000256" key="6">
    <source>
        <dbReference type="ARBA" id="ARBA00023098"/>
    </source>
</evidence>
<evidence type="ECO:0000256" key="11">
    <source>
        <dbReference type="SAM" id="MobiDB-lite"/>
    </source>
</evidence>
<dbReference type="OrthoDB" id="10020554at2759"/>
<accession>A0A068RZT6</accession>
<dbReference type="GO" id="GO:0043337">
    <property type="term" value="F:cardiolipin synthase (CMP-forming)"/>
    <property type="evidence" value="ECO:0007669"/>
    <property type="project" value="TreeGrafter"/>
</dbReference>
<evidence type="ECO:0000256" key="1">
    <source>
        <dbReference type="ARBA" id="ARBA00004141"/>
    </source>
</evidence>
<comment type="subcellular location">
    <subcellularLocation>
        <location evidence="1">Membrane</location>
        <topology evidence="1">Multi-pass membrane protein</topology>
    </subcellularLocation>
</comment>
<keyword evidence="13" id="KW-1185">Reference proteome</keyword>
<dbReference type="PANTHER" id="PTHR14269">
    <property type="entry name" value="CDP-DIACYLGLYCEROL--GLYCEROL-3-PHOSPHATE 3-PHOSPHATIDYLTRANSFERASE-RELATED"/>
    <property type="match status" value="1"/>
</dbReference>
<gene>
    <name evidence="12" type="ORF">LCOR_06297.1</name>
</gene>
<evidence type="ECO:0000256" key="4">
    <source>
        <dbReference type="ARBA" id="ARBA00022692"/>
    </source>
</evidence>
<evidence type="ECO:0000256" key="8">
    <source>
        <dbReference type="ARBA" id="ARBA00023209"/>
    </source>
</evidence>
<dbReference type="PROSITE" id="PS00379">
    <property type="entry name" value="CDP_ALCOHOL_P_TRANSF"/>
    <property type="match status" value="1"/>
</dbReference>
<keyword evidence="8" id="KW-0594">Phospholipid biosynthesis</keyword>
<comment type="caution">
    <text evidence="12">The sequence shown here is derived from an EMBL/GenBank/DDBJ whole genome shotgun (WGS) entry which is preliminary data.</text>
</comment>
<evidence type="ECO:0000313" key="13">
    <source>
        <dbReference type="Proteomes" id="UP000027586"/>
    </source>
</evidence>
<evidence type="ECO:0000256" key="5">
    <source>
        <dbReference type="ARBA" id="ARBA00022989"/>
    </source>
</evidence>
<evidence type="ECO:0000256" key="2">
    <source>
        <dbReference type="ARBA" id="ARBA00022516"/>
    </source>
</evidence>
<evidence type="ECO:0000256" key="3">
    <source>
        <dbReference type="ARBA" id="ARBA00022679"/>
    </source>
</evidence>
<comment type="similarity">
    <text evidence="10">Belongs to the CDP-alcohol phosphatidyltransferase class-I family.</text>
</comment>
<dbReference type="Pfam" id="PF01066">
    <property type="entry name" value="CDP-OH_P_transf"/>
    <property type="match status" value="1"/>
</dbReference>
<dbReference type="InterPro" id="IPR000462">
    <property type="entry name" value="CDP-OH_P_trans"/>
</dbReference>
<evidence type="ECO:0000256" key="7">
    <source>
        <dbReference type="ARBA" id="ARBA00023136"/>
    </source>
</evidence>
<keyword evidence="4" id="KW-0812">Transmembrane</keyword>
<keyword evidence="6" id="KW-0443">Lipid metabolism</keyword>
<keyword evidence="7" id="KW-0472">Membrane</keyword>
<dbReference type="Gene3D" id="1.20.120.1760">
    <property type="match status" value="1"/>
</dbReference>
<dbReference type="EMBL" id="CBTN010000027">
    <property type="protein sequence ID" value="CDH55117.1"/>
    <property type="molecule type" value="Genomic_DNA"/>
</dbReference>
<name>A0A068RZT6_9FUNG</name>
<keyword evidence="3 10" id="KW-0808">Transferase</keyword>
<feature type="compositionally biased region" description="Low complexity" evidence="11">
    <location>
        <begin position="58"/>
        <end position="67"/>
    </location>
</feature>
<dbReference type="PANTHER" id="PTHR14269:SF60">
    <property type="entry name" value="CARDIOLIPIN SYNTHASE (CMP-FORMING)"/>
    <property type="match status" value="1"/>
</dbReference>
<keyword evidence="5" id="KW-1133">Transmembrane helix</keyword>
<dbReference type="InterPro" id="IPR050324">
    <property type="entry name" value="CDP-alcohol_PTase-I"/>
</dbReference>
<reference evidence="12" key="1">
    <citation type="submission" date="2013-08" db="EMBL/GenBank/DDBJ databases">
        <title>Gene expansion shapes genome architecture in the human pathogen Lichtheimia corymbifera: an evolutionary genomics analysis in the ancient terrestrial Mucorales (Mucoromycotina).</title>
        <authorList>
            <person name="Schwartze V.U."/>
            <person name="Winter S."/>
            <person name="Shelest E."/>
            <person name="Marcet-Houben M."/>
            <person name="Horn F."/>
            <person name="Wehner S."/>
            <person name="Hoffmann K."/>
            <person name="Riege K."/>
            <person name="Sammeth M."/>
            <person name="Nowrousian M."/>
            <person name="Valiante V."/>
            <person name="Linde J."/>
            <person name="Jacobsen I.D."/>
            <person name="Marz M."/>
            <person name="Brakhage A.A."/>
            <person name="Gabaldon T."/>
            <person name="Bocker S."/>
            <person name="Voigt K."/>
        </authorList>
    </citation>
    <scope>NUCLEOTIDE SEQUENCE [LARGE SCALE GENOMIC DNA]</scope>
    <source>
        <strain evidence="12">FSU 9682</strain>
    </source>
</reference>
<dbReference type="GO" id="GO:0005739">
    <property type="term" value="C:mitochondrion"/>
    <property type="evidence" value="ECO:0007669"/>
    <property type="project" value="TreeGrafter"/>
</dbReference>
<dbReference type="GO" id="GO:0016020">
    <property type="term" value="C:membrane"/>
    <property type="evidence" value="ECO:0007669"/>
    <property type="project" value="UniProtKB-SubCell"/>
</dbReference>
<feature type="region of interest" description="Disordered" evidence="11">
    <location>
        <begin position="53"/>
        <end position="74"/>
    </location>
</feature>
<keyword evidence="2" id="KW-0444">Lipid biosynthesis</keyword>
<dbReference type="InterPro" id="IPR048254">
    <property type="entry name" value="CDP_ALCOHOL_P_TRANSF_CS"/>
</dbReference>
<evidence type="ECO:0000256" key="10">
    <source>
        <dbReference type="RuleBase" id="RU003750"/>
    </source>
</evidence>
<dbReference type="GO" id="GO:0032049">
    <property type="term" value="P:cardiolipin biosynthetic process"/>
    <property type="evidence" value="ECO:0007669"/>
    <property type="project" value="TreeGrafter"/>
</dbReference>
<organism evidence="12 13">
    <name type="scientific">Lichtheimia corymbifera JMRC:FSU:9682</name>
    <dbReference type="NCBI Taxonomy" id="1263082"/>
    <lineage>
        <taxon>Eukaryota</taxon>
        <taxon>Fungi</taxon>
        <taxon>Fungi incertae sedis</taxon>
        <taxon>Mucoromycota</taxon>
        <taxon>Mucoromycotina</taxon>
        <taxon>Mucoromycetes</taxon>
        <taxon>Mucorales</taxon>
        <taxon>Lichtheimiaceae</taxon>
        <taxon>Lichtheimia</taxon>
    </lineage>
</organism>
<evidence type="ECO:0000256" key="9">
    <source>
        <dbReference type="ARBA" id="ARBA00023264"/>
    </source>
</evidence>
<evidence type="ECO:0000313" key="12">
    <source>
        <dbReference type="EMBL" id="CDH55117.1"/>
    </source>
</evidence>
<dbReference type="AlphaFoldDB" id="A0A068RZT6"/>
<dbReference type="Proteomes" id="UP000027586">
    <property type="component" value="Unassembled WGS sequence"/>
</dbReference>
<dbReference type="VEuPathDB" id="FungiDB:LCOR_06297.1"/>
<dbReference type="InterPro" id="IPR043130">
    <property type="entry name" value="CDP-OH_PTrfase_TM_dom"/>
</dbReference>